<keyword evidence="2" id="KW-1185">Reference proteome</keyword>
<dbReference type="InterPro" id="IPR019289">
    <property type="entry name" value="Phage_tail_E/E"/>
</dbReference>
<dbReference type="STRING" id="42354.SAMN05216333_12346"/>
<evidence type="ECO:0000313" key="1">
    <source>
        <dbReference type="EMBL" id="SEO88543.1"/>
    </source>
</evidence>
<dbReference type="Proteomes" id="UP000198814">
    <property type="component" value="Unassembled WGS sequence"/>
</dbReference>
<dbReference type="OrthoDB" id="8549651at2"/>
<organism evidence="1 2">
    <name type="scientific">Nitrosomonas oligotropha</name>
    <dbReference type="NCBI Taxonomy" id="42354"/>
    <lineage>
        <taxon>Bacteria</taxon>
        <taxon>Pseudomonadati</taxon>
        <taxon>Pseudomonadota</taxon>
        <taxon>Betaproteobacteria</taxon>
        <taxon>Nitrosomonadales</taxon>
        <taxon>Nitrosomonadaceae</taxon>
        <taxon>Nitrosomonas</taxon>
    </lineage>
</organism>
<dbReference type="Pfam" id="PF10109">
    <property type="entry name" value="Phage_TAC_7"/>
    <property type="match status" value="1"/>
</dbReference>
<proteinExistence type="predicted"/>
<sequence>MSEAEENKPVITMTETVKLSIPIQINGVTTDRLVMRRPKLKDFRNASKMAGKDQEEQEIRLFCILTDCAPSDLEELDYADYGKLQNAFQHMVKG</sequence>
<evidence type="ECO:0000313" key="2">
    <source>
        <dbReference type="Proteomes" id="UP000198814"/>
    </source>
</evidence>
<dbReference type="RefSeq" id="WP_090321169.1">
    <property type="nucleotide sequence ID" value="NZ_FNOE01000024.1"/>
</dbReference>
<accession>A0A1H8TDI4</accession>
<reference evidence="2" key="1">
    <citation type="submission" date="2016-10" db="EMBL/GenBank/DDBJ databases">
        <authorList>
            <person name="Varghese N."/>
            <person name="Submissions S."/>
        </authorList>
    </citation>
    <scope>NUCLEOTIDE SEQUENCE [LARGE SCALE GENOMIC DNA]</scope>
    <source>
        <strain evidence="2">Nm76</strain>
    </source>
</reference>
<dbReference type="EMBL" id="FODO01000023">
    <property type="protein sequence ID" value="SEO88543.1"/>
    <property type="molecule type" value="Genomic_DNA"/>
</dbReference>
<name>A0A1H8TDI4_9PROT</name>
<dbReference type="AlphaFoldDB" id="A0A1H8TDI4"/>
<protein>
    <submittedName>
        <fullName evidence="1">Phage tail assembly chaperone protein, E, or 41 or 14</fullName>
    </submittedName>
</protein>
<gene>
    <name evidence="1" type="ORF">SAMN05216333_12346</name>
</gene>